<evidence type="ECO:0000259" key="7">
    <source>
        <dbReference type="PROSITE" id="PS50011"/>
    </source>
</evidence>
<dbReference type="PANTHER" id="PTHR43289">
    <property type="entry name" value="MITOGEN-ACTIVATED PROTEIN KINASE KINASE KINASE 20-RELATED"/>
    <property type="match status" value="1"/>
</dbReference>
<feature type="domain" description="Protein kinase" evidence="7">
    <location>
        <begin position="13"/>
        <end position="268"/>
    </location>
</feature>
<dbReference type="RefSeq" id="WP_163054066.1">
    <property type="nucleotide sequence ID" value="NZ_JAAGLI010000207.1"/>
</dbReference>
<dbReference type="InterPro" id="IPR011009">
    <property type="entry name" value="Kinase-like_dom_sf"/>
</dbReference>
<dbReference type="EC" id="2.7.11.1" evidence="1"/>
<keyword evidence="5 8" id="KW-0418">Kinase</keyword>
<dbReference type="SUPFAM" id="SSF56112">
    <property type="entry name" value="Protein kinase-like (PK-like)"/>
    <property type="match status" value="1"/>
</dbReference>
<dbReference type="CDD" id="cd14014">
    <property type="entry name" value="STKc_PknB_like"/>
    <property type="match status" value="1"/>
</dbReference>
<dbReference type="GO" id="GO:0004674">
    <property type="term" value="F:protein serine/threonine kinase activity"/>
    <property type="evidence" value="ECO:0007669"/>
    <property type="project" value="UniProtKB-KW"/>
</dbReference>
<dbReference type="GO" id="GO:0005524">
    <property type="term" value="F:ATP binding"/>
    <property type="evidence" value="ECO:0007669"/>
    <property type="project" value="UniProtKB-KW"/>
</dbReference>
<evidence type="ECO:0000256" key="4">
    <source>
        <dbReference type="ARBA" id="ARBA00022741"/>
    </source>
</evidence>
<reference evidence="8 9" key="1">
    <citation type="submission" date="2020-01" db="EMBL/GenBank/DDBJ databases">
        <title>Insect and environment-associated Actinomycetes.</title>
        <authorList>
            <person name="Currrie C."/>
            <person name="Chevrette M."/>
            <person name="Carlson C."/>
            <person name="Stubbendieck R."/>
            <person name="Wendt-Pienkowski E."/>
        </authorList>
    </citation>
    <scope>NUCLEOTIDE SEQUENCE [LARGE SCALE GENOMIC DNA]</scope>
    <source>
        <strain evidence="8 9">SID10258</strain>
    </source>
</reference>
<dbReference type="Gene3D" id="3.30.200.20">
    <property type="entry name" value="Phosphorylase Kinase, domain 1"/>
    <property type="match status" value="1"/>
</dbReference>
<evidence type="ECO:0000256" key="3">
    <source>
        <dbReference type="ARBA" id="ARBA00022679"/>
    </source>
</evidence>
<proteinExistence type="predicted"/>
<dbReference type="Gene3D" id="1.10.510.10">
    <property type="entry name" value="Transferase(Phosphotransferase) domain 1"/>
    <property type="match status" value="1"/>
</dbReference>
<protein>
    <recommendedName>
        <fullName evidence="1">non-specific serine/threonine protein kinase</fullName>
        <ecNumber evidence="1">2.7.11.1</ecNumber>
    </recommendedName>
</protein>
<name>A0A6L9QDU6_9ACTN</name>
<dbReference type="Proteomes" id="UP000475532">
    <property type="component" value="Unassembled WGS sequence"/>
</dbReference>
<evidence type="ECO:0000313" key="8">
    <source>
        <dbReference type="EMBL" id="NEA22384.1"/>
    </source>
</evidence>
<dbReference type="InterPro" id="IPR008266">
    <property type="entry name" value="Tyr_kinase_AS"/>
</dbReference>
<keyword evidence="2 8" id="KW-0723">Serine/threonine-protein kinase</keyword>
<sequence length="375" mass="41796">MTFEAGTVVGGKYRLEQRVKEGGQGVLWEAVDQRSGSRVAVKVFKRQPEAVVDWSRREIGVLHALPPSPYVVAVHESGEARGRVYMAMEWIDGRPLADFPRPRLEQVQRWCHQICLGLAHCHRSDVFHRDITPNNIMITSADEVKLVDFGIARSFDTTMTPTGLPIGTPPYLAPERWRGERGDDRTDLYAFGCLLYELLTGQPPFGRLLGDAARLRDKHLEATPVSPKAVVGGIPDALDRLALHLLAKDPDQRPRSAEEVIARLQEIIRPPLADTQVAPSSDLPHVDPGTVGRLHAADNAMWLATRNYGTDDIRTLEARAEVAEQIGRSGDRVGAIRAYDELIPDFVRVCGPYSKRSQDIRRARMNWVLGISPSR</sequence>
<evidence type="ECO:0000256" key="2">
    <source>
        <dbReference type="ARBA" id="ARBA00022527"/>
    </source>
</evidence>
<dbReference type="EMBL" id="JAAGLI010000207">
    <property type="protein sequence ID" value="NEA22384.1"/>
    <property type="molecule type" value="Genomic_DNA"/>
</dbReference>
<evidence type="ECO:0000256" key="6">
    <source>
        <dbReference type="ARBA" id="ARBA00022840"/>
    </source>
</evidence>
<comment type="caution">
    <text evidence="8">The sequence shown here is derived from an EMBL/GenBank/DDBJ whole genome shotgun (WGS) entry which is preliminary data.</text>
</comment>
<keyword evidence="3" id="KW-0808">Transferase</keyword>
<dbReference type="InterPro" id="IPR000719">
    <property type="entry name" value="Prot_kinase_dom"/>
</dbReference>
<dbReference type="Pfam" id="PF00069">
    <property type="entry name" value="Pkinase"/>
    <property type="match status" value="1"/>
</dbReference>
<keyword evidence="4" id="KW-0547">Nucleotide-binding</keyword>
<dbReference type="PANTHER" id="PTHR43289:SF6">
    <property type="entry name" value="SERINE_THREONINE-PROTEIN KINASE NEKL-3"/>
    <property type="match status" value="1"/>
</dbReference>
<evidence type="ECO:0000256" key="5">
    <source>
        <dbReference type="ARBA" id="ARBA00022777"/>
    </source>
</evidence>
<evidence type="ECO:0000256" key="1">
    <source>
        <dbReference type="ARBA" id="ARBA00012513"/>
    </source>
</evidence>
<dbReference type="PROSITE" id="PS00109">
    <property type="entry name" value="PROTEIN_KINASE_TYR"/>
    <property type="match status" value="1"/>
</dbReference>
<accession>A0A6L9QDU6</accession>
<gene>
    <name evidence="8" type="ORF">G3I70_07775</name>
</gene>
<evidence type="ECO:0000313" key="9">
    <source>
        <dbReference type="Proteomes" id="UP000475532"/>
    </source>
</evidence>
<organism evidence="8 9">
    <name type="scientific">Actinomadura bangladeshensis</name>
    <dbReference type="NCBI Taxonomy" id="453573"/>
    <lineage>
        <taxon>Bacteria</taxon>
        <taxon>Bacillati</taxon>
        <taxon>Actinomycetota</taxon>
        <taxon>Actinomycetes</taxon>
        <taxon>Streptosporangiales</taxon>
        <taxon>Thermomonosporaceae</taxon>
        <taxon>Actinomadura</taxon>
    </lineage>
</organism>
<keyword evidence="6" id="KW-0067">ATP-binding</keyword>
<dbReference type="AlphaFoldDB" id="A0A6L9QDU6"/>
<dbReference type="PROSITE" id="PS50011">
    <property type="entry name" value="PROTEIN_KINASE_DOM"/>
    <property type="match status" value="1"/>
</dbReference>